<feature type="coiled-coil region" evidence="4">
    <location>
        <begin position="706"/>
        <end position="775"/>
    </location>
</feature>
<evidence type="ECO:0000259" key="5">
    <source>
        <dbReference type="Pfam" id="PF13476"/>
    </source>
</evidence>
<dbReference type="GO" id="GO:0016887">
    <property type="term" value="F:ATP hydrolysis activity"/>
    <property type="evidence" value="ECO:0007669"/>
    <property type="project" value="InterPro"/>
</dbReference>
<dbReference type="InterPro" id="IPR027417">
    <property type="entry name" value="P-loop_NTPase"/>
</dbReference>
<comment type="similarity">
    <text evidence="1">Belongs to the SMC family. SbcC subfamily.</text>
</comment>
<evidence type="ECO:0000256" key="3">
    <source>
        <dbReference type="ARBA" id="ARBA00013368"/>
    </source>
</evidence>
<dbReference type="Gene3D" id="3.40.50.300">
    <property type="entry name" value="P-loop containing nucleotide triphosphate hydrolases"/>
    <property type="match status" value="2"/>
</dbReference>
<proteinExistence type="inferred from homology"/>
<protein>
    <recommendedName>
        <fullName evidence="3">Nuclease SbcCD subunit C</fullName>
    </recommendedName>
</protein>
<dbReference type="InterPro" id="IPR038729">
    <property type="entry name" value="Rad50/SbcC_AAA"/>
</dbReference>
<evidence type="ECO:0000313" key="6">
    <source>
        <dbReference type="EMBL" id="KAB2954280.1"/>
    </source>
</evidence>
<evidence type="ECO:0000256" key="1">
    <source>
        <dbReference type="ARBA" id="ARBA00006930"/>
    </source>
</evidence>
<dbReference type="PANTHER" id="PTHR32114:SF2">
    <property type="entry name" value="ABC TRANSPORTER ABCH.3"/>
    <property type="match status" value="1"/>
</dbReference>
<evidence type="ECO:0000313" key="7">
    <source>
        <dbReference type="Proteomes" id="UP000468766"/>
    </source>
</evidence>
<organism evidence="6 7">
    <name type="scientific">Heliorestis acidaminivorans</name>
    <dbReference type="NCBI Taxonomy" id="553427"/>
    <lineage>
        <taxon>Bacteria</taxon>
        <taxon>Bacillati</taxon>
        <taxon>Bacillota</taxon>
        <taxon>Clostridia</taxon>
        <taxon>Eubacteriales</taxon>
        <taxon>Heliobacteriaceae</taxon>
        <taxon>Heliorestis</taxon>
    </lineage>
</organism>
<dbReference type="GO" id="GO:0006302">
    <property type="term" value="P:double-strand break repair"/>
    <property type="evidence" value="ECO:0007669"/>
    <property type="project" value="InterPro"/>
</dbReference>
<comment type="caution">
    <text evidence="6">The sequence shown here is derived from an EMBL/GenBank/DDBJ whole genome shotgun (WGS) entry which is preliminary data.</text>
</comment>
<dbReference type="AlphaFoldDB" id="A0A6I0F3G2"/>
<feature type="coiled-coil region" evidence="4">
    <location>
        <begin position="620"/>
        <end position="654"/>
    </location>
</feature>
<feature type="coiled-coil region" evidence="4">
    <location>
        <begin position="806"/>
        <end position="930"/>
    </location>
</feature>
<dbReference type="Proteomes" id="UP000468766">
    <property type="component" value="Unassembled WGS sequence"/>
</dbReference>
<gene>
    <name evidence="6" type="ORF">F9B85_00880</name>
</gene>
<feature type="coiled-coil region" evidence="4">
    <location>
        <begin position="518"/>
        <end position="573"/>
    </location>
</feature>
<dbReference type="RefSeq" id="WP_151617726.1">
    <property type="nucleotide sequence ID" value="NZ_WBXO01000001.1"/>
</dbReference>
<accession>A0A6I0F3G2</accession>
<feature type="coiled-coil region" evidence="4">
    <location>
        <begin position="187"/>
        <end position="316"/>
    </location>
</feature>
<keyword evidence="4" id="KW-0175">Coiled coil</keyword>
<feature type="coiled-coil region" evidence="4">
    <location>
        <begin position="373"/>
        <end position="400"/>
    </location>
</feature>
<dbReference type="OrthoDB" id="9795626at2"/>
<comment type="subunit">
    <text evidence="2">Heterodimer of SbcC and SbcD.</text>
</comment>
<reference evidence="6 7" key="1">
    <citation type="submission" date="2019-10" db="EMBL/GenBank/DDBJ databases">
        <title>Whole-genome sequence of the extremophile Heliorestis acidaminivorans DSM 24790.</title>
        <authorList>
            <person name="Kyndt J.A."/>
            <person name="Meyer T.E."/>
        </authorList>
    </citation>
    <scope>NUCLEOTIDE SEQUENCE [LARGE SCALE GENOMIC DNA]</scope>
    <source>
        <strain evidence="6 7">DSM 24790</strain>
    </source>
</reference>
<dbReference type="Pfam" id="PF13558">
    <property type="entry name" value="SbcC_Walker_B"/>
    <property type="match status" value="1"/>
</dbReference>
<dbReference type="PANTHER" id="PTHR32114">
    <property type="entry name" value="ABC TRANSPORTER ABCH.3"/>
    <property type="match status" value="1"/>
</dbReference>
<evidence type="ECO:0000256" key="2">
    <source>
        <dbReference type="ARBA" id="ARBA00011322"/>
    </source>
</evidence>
<keyword evidence="7" id="KW-1185">Reference proteome</keyword>
<dbReference type="EMBL" id="WBXO01000001">
    <property type="protein sequence ID" value="KAB2954280.1"/>
    <property type="molecule type" value="Genomic_DNA"/>
</dbReference>
<evidence type="ECO:0000256" key="4">
    <source>
        <dbReference type="SAM" id="Coils"/>
    </source>
</evidence>
<dbReference type="SUPFAM" id="SSF52540">
    <property type="entry name" value="P-loop containing nucleoside triphosphate hydrolases"/>
    <property type="match status" value="1"/>
</dbReference>
<name>A0A6I0F3G2_9FIRM</name>
<feature type="domain" description="Rad50/SbcC-type AAA" evidence="5">
    <location>
        <begin position="5"/>
        <end position="267"/>
    </location>
</feature>
<sequence length="1228" mass="141737">MKPLKLTISGLNSFRQKQEIHFDKLIDAGLFGIFGKTGSGKSTILDAITLALYGEVLRAERGTQGIINHGEKSVEVSFCFELGTGDERQQYRVDRRYVRVGESNSTKNTLCRLVLLNSNNSEEVIQEGIRDVKEAVTALLGMTCDDFTRAVVLPQGRFAEFLSLGGKERRDMLQRLFKLEQYGRQLADNLNKRNNRLNEDKGKVESELKGLGNASSEALAEAEKAMNSAKKEETESKAFLEQVQKALQELRQLFELQEKAKKMEQQYQEHIGQKDLLVKTQELVKQAEKALKVYPLVQKEAQRKAEEQNLAEEKQSTSAMISNLADQFSQCQKAWIEAKKEREEQEPLLIGAKARFEEALKIEKAMTELSVIIKDISKSLKSHEEEAQKAREQSRKWLTQKASCQQALRTAEGEIVLNTVEAIYRQQVTEGRRRCDDLLQKEKAYLDTMDEVAKRESGLKLSYTHWKEKGIVAKKLQRQWQELKKQEEEISGQPPVQENDLTRFEVRLEEMRLRRRDLMRLEATWQRLQRELKEEQENLQSLTTEKQKEALRQEVIERELEQYKEQLEQLFLQDKVAMATELAEDLQPGQPCLVCGSLEHPRPRTLIEEEQAEPLRNEEKEKLEKKIAEQEAKLVEVKSTIEKINLDVQRLEASKAYNQEREEEIRAEINTLCAECNQQWPGKTPLDLSLELAGQESLSLLLMKRIEAIEKALLDKKKQLEQWKKEREKSQKNIQSCHDNWAKAKADYDTGEQLVKKAEEELQHAKDILEIKGQQQQEAEALFRESLEQLGFYEVMPLSDRGNKEIKNLLAQIEKKECTYAELRKAITSHQKEISHCEKEYEKYFQQENRAQSEVTKYKTQLTEKEEQAERLNQELISITKGQKASQLLAEIEKTLQEVRRAEKDSQEAYQEAEKQYQEGKDKLTRIESAWQASLIELEKIRQELKLQLELEAFRSAEEVEKSLLDEQIRSEKKAWIEAYQDQEKALHRDLASLKSQLGGRSVATEELSQQESLQVEAQEKFAEETRKRGAAEQTYKDIESKHQRWIELDKGYKELIHEGRLIERLRTLLRGDRFVEFLAQEQVEFVAQQASEQLKQMTQNRYALEIASDGGFLIRDDANGGVKRPVASLSGGETFQASLALALALSAQIQLQGKHPLEFFFLDEGFGSLDPETLDVVIATLERLQLGNRSIGVISHVQELQQRLSRRLLVFQNSRDMQGSQVRVEIG</sequence>
<dbReference type="Pfam" id="PF13476">
    <property type="entry name" value="AAA_23"/>
    <property type="match status" value="1"/>
</dbReference>